<dbReference type="EnsemblMetazoa" id="XM_022796764">
    <property type="protein sequence ID" value="XP_022652499"/>
    <property type="gene ID" value="LOC111246714"/>
</dbReference>
<dbReference type="EnsemblMetazoa" id="XM_022796763">
    <property type="protein sequence ID" value="XP_022652498"/>
    <property type="gene ID" value="LOC111246714"/>
</dbReference>
<dbReference type="Proteomes" id="UP000594260">
    <property type="component" value="Unplaced"/>
</dbReference>
<accession>A0A7M7MCR0</accession>
<keyword evidence="9" id="KW-1185">Reference proteome</keyword>
<dbReference type="GO" id="GO:0006888">
    <property type="term" value="P:endoplasmic reticulum to Golgi vesicle-mediated transport"/>
    <property type="evidence" value="ECO:0007669"/>
    <property type="project" value="UniProtKB-UniRule"/>
</dbReference>
<dbReference type="Pfam" id="PF05529">
    <property type="entry name" value="Bap31"/>
    <property type="match status" value="1"/>
</dbReference>
<evidence type="ECO:0000313" key="9">
    <source>
        <dbReference type="Proteomes" id="UP000594260"/>
    </source>
</evidence>
<proteinExistence type="inferred from homology"/>
<dbReference type="PANTHER" id="PTHR12701">
    <property type="entry name" value="BCR-ASSOCIATED PROTEIN, BAP"/>
    <property type="match status" value="1"/>
</dbReference>
<sequence length="223" mass="25436">MSLQWTFVAGFLYAEIIIVVLLLLPFISPKIWSNLFKSRFLKSFAAQANLWFMVAIAILVLFFVDSVRDVVKYSAIRTHDHDHHHHSHMDVEMQHSMKMFRSQRNFYIAGFSLFLALVIRRLVSLITSQANLIVTNEVLVKQAQNAAAAAQAALERQNAGSTNSENDMKELRKKLDEKEKDLAKAIKDKEAMKAQALNLQKQYDELCEELNATGKSDQHKKSA</sequence>
<dbReference type="EnsemblMetazoa" id="XM_022796762">
    <property type="protein sequence ID" value="XP_022652497"/>
    <property type="gene ID" value="LOC111246714"/>
</dbReference>
<comment type="function">
    <text evidence="5">May play a role in anterograde transport of membrane proteins from the endoplasmic reticulum to the Golgi.</text>
</comment>
<dbReference type="KEGG" id="vde:111246714"/>
<name>A0A7M7MCR0_VARDE</name>
<protein>
    <recommendedName>
        <fullName evidence="5">Endoplasmic reticulum transmembrane protein</fullName>
    </recommendedName>
</protein>
<comment type="similarity">
    <text evidence="5">Belongs to the BCAP29/BCAP31 family.</text>
</comment>
<evidence type="ECO:0000256" key="5">
    <source>
        <dbReference type="RuleBase" id="RU367026"/>
    </source>
</evidence>
<dbReference type="RefSeq" id="XP_022652499.1">
    <property type="nucleotide sequence ID" value="XM_022796764.1"/>
</dbReference>
<reference evidence="8" key="1">
    <citation type="submission" date="2021-01" db="UniProtKB">
        <authorList>
            <consortium name="EnsemblMetazoa"/>
        </authorList>
    </citation>
    <scope>IDENTIFICATION</scope>
</reference>
<dbReference type="InParanoid" id="A0A7M7MCR0"/>
<dbReference type="InterPro" id="IPR040463">
    <property type="entry name" value="BAP29/BAP31_N"/>
</dbReference>
<keyword evidence="3 5" id="KW-1133">Transmembrane helix</keyword>
<feature type="coiled-coil region" evidence="6">
    <location>
        <begin position="140"/>
        <end position="209"/>
    </location>
</feature>
<dbReference type="GeneID" id="111246714"/>
<evidence type="ECO:0000259" key="7">
    <source>
        <dbReference type="Pfam" id="PF05529"/>
    </source>
</evidence>
<evidence type="ECO:0000256" key="2">
    <source>
        <dbReference type="ARBA" id="ARBA00022692"/>
    </source>
</evidence>
<evidence type="ECO:0000256" key="6">
    <source>
        <dbReference type="SAM" id="Coils"/>
    </source>
</evidence>
<dbReference type="OMA" id="EMGLFML"/>
<dbReference type="PANTHER" id="PTHR12701:SF20">
    <property type="entry name" value="ENDOPLASMIC RETICULUM TRANSMEMBRANE PROTEIN"/>
    <property type="match status" value="1"/>
</dbReference>
<keyword evidence="5" id="KW-0653">Protein transport</keyword>
<keyword evidence="6" id="KW-0175">Coiled coil</keyword>
<evidence type="ECO:0000256" key="1">
    <source>
        <dbReference type="ARBA" id="ARBA00004141"/>
    </source>
</evidence>
<feature type="transmembrane region" description="Helical" evidence="5">
    <location>
        <begin position="48"/>
        <end position="64"/>
    </location>
</feature>
<keyword evidence="5" id="KW-0256">Endoplasmic reticulum</keyword>
<dbReference type="RefSeq" id="XP_022652497.1">
    <property type="nucleotide sequence ID" value="XM_022796762.1"/>
</dbReference>
<dbReference type="RefSeq" id="XP_022652498.1">
    <property type="nucleotide sequence ID" value="XM_022796763.1"/>
</dbReference>
<dbReference type="InterPro" id="IPR008417">
    <property type="entry name" value="BAP29/BAP31"/>
</dbReference>
<dbReference type="FunCoup" id="A0A7M7MCR0">
    <property type="interactions" value="1037"/>
</dbReference>
<keyword evidence="4 5" id="KW-0472">Membrane</keyword>
<feature type="domain" description="BAP29/BAP31 transmembrane" evidence="7">
    <location>
        <begin position="1"/>
        <end position="134"/>
    </location>
</feature>
<feature type="transmembrane region" description="Helical" evidence="5">
    <location>
        <begin position="6"/>
        <end position="27"/>
    </location>
</feature>
<dbReference type="GO" id="GO:0005789">
    <property type="term" value="C:endoplasmic reticulum membrane"/>
    <property type="evidence" value="ECO:0007669"/>
    <property type="project" value="UniProtKB-SubCell"/>
</dbReference>
<comment type="subcellular location">
    <subcellularLocation>
        <location evidence="5">Endoplasmic reticulum membrane</location>
        <topology evidence="5">Multi-pass membrane protein</topology>
    </subcellularLocation>
    <subcellularLocation>
        <location evidence="1">Membrane</location>
        <topology evidence="1">Multi-pass membrane protein</topology>
    </subcellularLocation>
</comment>
<evidence type="ECO:0000256" key="4">
    <source>
        <dbReference type="ARBA" id="ARBA00023136"/>
    </source>
</evidence>
<feature type="transmembrane region" description="Helical" evidence="5">
    <location>
        <begin position="106"/>
        <end position="123"/>
    </location>
</feature>
<evidence type="ECO:0000313" key="8">
    <source>
        <dbReference type="EnsemblMetazoa" id="XP_022652497"/>
    </source>
</evidence>
<dbReference type="OrthoDB" id="435607at2759"/>
<evidence type="ECO:0000256" key="3">
    <source>
        <dbReference type="ARBA" id="ARBA00022989"/>
    </source>
</evidence>
<keyword evidence="5" id="KW-0931">ER-Golgi transport</keyword>
<dbReference type="Gene3D" id="1.20.5.110">
    <property type="match status" value="1"/>
</dbReference>
<dbReference type="AlphaFoldDB" id="A0A7M7MCR0"/>
<keyword evidence="5" id="KW-0813">Transport</keyword>
<organism evidence="8 9">
    <name type="scientific">Varroa destructor</name>
    <name type="common">Honeybee mite</name>
    <dbReference type="NCBI Taxonomy" id="109461"/>
    <lineage>
        <taxon>Eukaryota</taxon>
        <taxon>Metazoa</taxon>
        <taxon>Ecdysozoa</taxon>
        <taxon>Arthropoda</taxon>
        <taxon>Chelicerata</taxon>
        <taxon>Arachnida</taxon>
        <taxon>Acari</taxon>
        <taxon>Parasitiformes</taxon>
        <taxon>Mesostigmata</taxon>
        <taxon>Gamasina</taxon>
        <taxon>Dermanyssoidea</taxon>
        <taxon>Varroidae</taxon>
        <taxon>Varroa</taxon>
    </lineage>
</organism>
<dbReference type="GO" id="GO:0070973">
    <property type="term" value="P:protein localization to endoplasmic reticulum exit site"/>
    <property type="evidence" value="ECO:0007669"/>
    <property type="project" value="UniProtKB-UniRule"/>
</dbReference>
<dbReference type="GO" id="GO:0006886">
    <property type="term" value="P:intracellular protein transport"/>
    <property type="evidence" value="ECO:0007669"/>
    <property type="project" value="UniProtKB-UniRule"/>
</dbReference>
<keyword evidence="2 5" id="KW-0812">Transmembrane</keyword>